<feature type="compositionally biased region" description="Acidic residues" evidence="1">
    <location>
        <begin position="54"/>
        <end position="64"/>
    </location>
</feature>
<comment type="caution">
    <text evidence="2">The sequence shown here is derived from an EMBL/GenBank/DDBJ whole genome shotgun (WGS) entry which is preliminary data.</text>
</comment>
<name>A0A9P1C182_9DINO</name>
<dbReference type="EMBL" id="CAMXCT010000671">
    <property type="protein sequence ID" value="CAI3981956.1"/>
    <property type="molecule type" value="Genomic_DNA"/>
</dbReference>
<feature type="region of interest" description="Disordered" evidence="1">
    <location>
        <begin position="421"/>
        <end position="480"/>
    </location>
</feature>
<dbReference type="AlphaFoldDB" id="A0A9P1C182"/>
<feature type="region of interest" description="Disordered" evidence="1">
    <location>
        <begin position="267"/>
        <end position="292"/>
    </location>
</feature>
<organism evidence="2">
    <name type="scientific">Cladocopium goreaui</name>
    <dbReference type="NCBI Taxonomy" id="2562237"/>
    <lineage>
        <taxon>Eukaryota</taxon>
        <taxon>Sar</taxon>
        <taxon>Alveolata</taxon>
        <taxon>Dinophyceae</taxon>
        <taxon>Suessiales</taxon>
        <taxon>Symbiodiniaceae</taxon>
        <taxon>Cladocopium</taxon>
    </lineage>
</organism>
<evidence type="ECO:0000313" key="4">
    <source>
        <dbReference type="Proteomes" id="UP001152797"/>
    </source>
</evidence>
<dbReference type="EMBL" id="CAMXCT030000671">
    <property type="protein sequence ID" value="CAL4769268.1"/>
    <property type="molecule type" value="Genomic_DNA"/>
</dbReference>
<feature type="compositionally biased region" description="Basic and acidic residues" evidence="1">
    <location>
        <begin position="40"/>
        <end position="53"/>
    </location>
</feature>
<accession>A0A9P1C182</accession>
<gene>
    <name evidence="2" type="ORF">C1SCF055_LOCUS9699</name>
</gene>
<dbReference type="Proteomes" id="UP001152797">
    <property type="component" value="Unassembled WGS sequence"/>
</dbReference>
<evidence type="ECO:0000256" key="1">
    <source>
        <dbReference type="SAM" id="MobiDB-lite"/>
    </source>
</evidence>
<evidence type="ECO:0000313" key="3">
    <source>
        <dbReference type="EMBL" id="CAL1135331.1"/>
    </source>
</evidence>
<feature type="region of interest" description="Disordered" evidence="1">
    <location>
        <begin position="1"/>
        <end position="64"/>
    </location>
</feature>
<reference evidence="2" key="1">
    <citation type="submission" date="2022-10" db="EMBL/GenBank/DDBJ databases">
        <authorList>
            <person name="Chen Y."/>
            <person name="Dougan E. K."/>
            <person name="Chan C."/>
            <person name="Rhodes N."/>
            <person name="Thang M."/>
        </authorList>
    </citation>
    <scope>NUCLEOTIDE SEQUENCE</scope>
</reference>
<dbReference type="EMBL" id="CAMXCT020000671">
    <property type="protein sequence ID" value="CAL1135331.1"/>
    <property type="molecule type" value="Genomic_DNA"/>
</dbReference>
<keyword evidence="4" id="KW-1185">Reference proteome</keyword>
<feature type="compositionally biased region" description="Acidic residues" evidence="1">
    <location>
        <begin position="436"/>
        <end position="453"/>
    </location>
</feature>
<evidence type="ECO:0000313" key="2">
    <source>
        <dbReference type="EMBL" id="CAI3981956.1"/>
    </source>
</evidence>
<sequence length="998" mass="112129">MGLKRPSSKVENKVAKKPAAKVTKVAKFKKPAAQTGKKGILKEKQKENEKDNGEEGEGEEMFTDDEVIHTVTSRNLKTHQQLLDAKLCSVKEIDKALAKLPANEVQSLWKKFERKTQMAGADSSYNEATKGTGSQERKHKLLRSFILDGGSIAKNYKEAMLVYEKTDEKGAMVKFNTWKQQVDKYGKAEAMSRLKAGTMKFRKSPTDTRFFEFADESEYVKWKAKKSQTVAYKTDKHKAGKDDWLSMENLNLEDDFFNRQLSVKDDEDKDTKKQKEKEEAKEKKNKWEEMSTVSKDDNKSTLLKKLLAFKAELCKDERALQEAKLDMKGKAGCKDELKILSPALTEVQACQKKIEKAINSGSKKEESKKALLESLAALEKRKKCKKLVAGNHSTMAKRRRILYVKGEETADPRYAHWVLDPNEDSQVLIPPSPEVVESEEEEGEEEEGQGEEENPARHEAEGKHSQYAREKRKHVPDPGDEMQLTFPLAIMLLNKFCWGRISACEVQQYAAAAVMSGASGQDLHTLAKLGGSGFAKQNCHRDLVRAFFGGMSSPQPVQVATVVRVAEGLVLEEEKDLPVILPEAWVDTLQNKNLLQELTCSQKTLKEFWLKQVGAAGQFHGSSMEIVPLTVRWIHCWFSGVAIKQSQLLLTCLPKSAGTASSMKPIWEAIAGSFKKMAAAGKGVLFVVAGDLEWFSSDFGWPTAMSNNPCPYCLCDNYLEEEKRGRPFTDFRKDATWKSTLRSVSAPPPVSHPLFGVPGTSFWSMKLDLLHLVDLGVATIVKSLPMGKKRALVEVNKMVAMRYEELETPAGERIPRLNVSDIFGDEFPCLKHVKGRRVRKFAPAATLLAGTLATNTKGKHMEAFCKAMEEAYDLCDLKEYVWDKKVGQQFQAKTEAFLGHYSWLAKNSMKSAECMWILVQKHHLLAHYPAQCQYLAPRSCWAYGGESFMSLMVAVAGSSVKSTPAWMLPSKVLAKFEYAFHLMLEGIFNPDLEENEEV</sequence>
<protein>
    <submittedName>
        <fullName evidence="2">Uncharacterized protein</fullName>
    </submittedName>
</protein>
<feature type="compositionally biased region" description="Basic and acidic residues" evidence="1">
    <location>
        <begin position="454"/>
        <end position="469"/>
    </location>
</feature>
<proteinExistence type="predicted"/>
<reference evidence="3" key="2">
    <citation type="submission" date="2024-04" db="EMBL/GenBank/DDBJ databases">
        <authorList>
            <person name="Chen Y."/>
            <person name="Shah S."/>
            <person name="Dougan E. K."/>
            <person name="Thang M."/>
            <person name="Chan C."/>
        </authorList>
    </citation>
    <scope>NUCLEOTIDE SEQUENCE [LARGE SCALE GENOMIC DNA]</scope>
</reference>
<feature type="compositionally biased region" description="Basic residues" evidence="1">
    <location>
        <begin position="15"/>
        <end position="30"/>
    </location>
</feature>